<dbReference type="Proteomes" id="UP000424805">
    <property type="component" value="Unassembled WGS sequence"/>
</dbReference>
<gene>
    <name evidence="2" type="ORF">F3B90_20005</name>
    <name evidence="3" type="ORF">SAMN05192581_103035</name>
</gene>
<dbReference type="InterPro" id="IPR014756">
    <property type="entry name" value="Ig_E-set"/>
</dbReference>
<dbReference type="SUPFAM" id="SSF81296">
    <property type="entry name" value="E set domains"/>
    <property type="match status" value="3"/>
</dbReference>
<dbReference type="PANTHER" id="PTHR46388:SF2">
    <property type="entry name" value="NHL REPEAT-CONTAINING PROTEIN 2"/>
    <property type="match status" value="1"/>
</dbReference>
<dbReference type="InterPro" id="IPR013783">
    <property type="entry name" value="Ig-like_fold"/>
</dbReference>
<dbReference type="Gene3D" id="2.120.10.30">
    <property type="entry name" value="TolB, C-terminal domain"/>
    <property type="match status" value="2"/>
</dbReference>
<dbReference type="SMART" id="SM00429">
    <property type="entry name" value="IPT"/>
    <property type="match status" value="3"/>
</dbReference>
<evidence type="ECO:0000313" key="4">
    <source>
        <dbReference type="Proteomes" id="UP000183670"/>
    </source>
</evidence>
<dbReference type="Gene3D" id="2.40.10.500">
    <property type="match status" value="1"/>
</dbReference>
<evidence type="ECO:0000313" key="3">
    <source>
        <dbReference type="EMBL" id="SDB77928.1"/>
    </source>
</evidence>
<reference evidence="3 4" key="1">
    <citation type="submission" date="2016-10" db="EMBL/GenBank/DDBJ databases">
        <authorList>
            <person name="de Groot N.N."/>
        </authorList>
    </citation>
    <scope>NUCLEOTIDE SEQUENCE [LARGE SCALE GENOMIC DNA]</scope>
    <source>
        <strain evidence="3 4">NLAE-zl-C500</strain>
    </source>
</reference>
<feature type="domain" description="IPT/TIG" evidence="1">
    <location>
        <begin position="32"/>
        <end position="113"/>
    </location>
</feature>
<evidence type="ECO:0000259" key="1">
    <source>
        <dbReference type="SMART" id="SM00429"/>
    </source>
</evidence>
<dbReference type="RefSeq" id="WP_074558849.1">
    <property type="nucleotide sequence ID" value="NZ_FMYE01000030.1"/>
</dbReference>
<sequence>MKNSIFILSILFCCNLFCGCSESDSSDSRQLPPKLISIIPKAGSTGGTAIISGVYFSETITDNEVFINGVRAEITDATQNRLVIALPDNPEGTYSIKVSVKGETVEGLKFTYATPQAPPELTVLQVMPSSAYAGDLVTLIGQCFSTVVSENQVTINGAVAEVKEATSSQLKIIIPDTEEGSYPIRVKVGTKEAESPLFTYLHTVTLTTSSLAPTRGKAGEEIVISGEGFGMTIEENIVSINGKPATVKAVTATTLSIIIPENPSGTYPVKVTVADKTVENLSFTYEDLSYTVETVAGNSATTSTDGKGTAASFKFPQGLALAPNGDIWIAERGNNTIRKMDQEYNVSTVAKSGTVTFNAPWQGGFDPSGIYYVANKALNNIIKVTQDGTCSVFSAETTFKSPMSITFDANGNMYIADRDNKAVKKITSGGAVTNYDMSSLKAGPNCMAVDKKGRIFVGTGGTYQLHMFDTDGTLKTIFGTGVVPTVATYSDGEQNDLSKATMGATFGIAFGPDEILYITDYTMHTIRTLTPDAEGDYTKGTLKTIAGIPGTKGKIDGSALTATFNCPASVLVSDKVYIADEQNHLIRSITVNK</sequence>
<accession>A0A1G6G7F2</accession>
<dbReference type="InterPro" id="IPR002909">
    <property type="entry name" value="IPT_dom"/>
</dbReference>
<dbReference type="Pfam" id="PF24684">
    <property type="entry name" value="Vgb_lyase"/>
    <property type="match status" value="1"/>
</dbReference>
<name>A0A1G6G7F2_BACOV</name>
<dbReference type="Proteomes" id="UP000183670">
    <property type="component" value="Unassembled WGS sequence"/>
</dbReference>
<dbReference type="AlphaFoldDB" id="A0A1G6G7F2"/>
<dbReference type="PROSITE" id="PS51257">
    <property type="entry name" value="PROKAR_LIPOPROTEIN"/>
    <property type="match status" value="1"/>
</dbReference>
<protein>
    <submittedName>
        <fullName evidence="3">Sugar lactone lactonase YvrE</fullName>
    </submittedName>
    <submittedName>
        <fullName evidence="2">Transcription factor</fullName>
    </submittedName>
</protein>
<evidence type="ECO:0000313" key="5">
    <source>
        <dbReference type="Proteomes" id="UP000424805"/>
    </source>
</evidence>
<evidence type="ECO:0000313" key="2">
    <source>
        <dbReference type="EMBL" id="KAA4622603.1"/>
    </source>
</evidence>
<reference evidence="2 5" key="2">
    <citation type="journal article" date="2019" name="Nat. Med.">
        <title>A library of human gut bacterial isolates paired with longitudinal multiomics data enables mechanistic microbiome research.</title>
        <authorList>
            <person name="Poyet M."/>
            <person name="Groussin M."/>
            <person name="Gibbons S.M."/>
            <person name="Avila-Pacheco J."/>
            <person name="Jiang X."/>
            <person name="Kearney S.M."/>
            <person name="Perrotta A.R."/>
            <person name="Berdy B."/>
            <person name="Zhao S."/>
            <person name="Lieberman T.D."/>
            <person name="Swanson P.K."/>
            <person name="Smith M."/>
            <person name="Roesemann S."/>
            <person name="Alexander J.E."/>
            <person name="Rich S.A."/>
            <person name="Livny J."/>
            <person name="Vlamakis H."/>
            <person name="Clish C."/>
            <person name="Bullock K."/>
            <person name="Deik A."/>
            <person name="Scott J."/>
            <person name="Pierce K.A."/>
            <person name="Xavier R.J."/>
            <person name="Alm E.J."/>
        </authorList>
    </citation>
    <scope>NUCLEOTIDE SEQUENCE [LARGE SCALE GENOMIC DNA]</scope>
    <source>
        <strain evidence="2 5">BIOML-A15</strain>
    </source>
</reference>
<dbReference type="Pfam" id="PF01833">
    <property type="entry name" value="TIG"/>
    <property type="match status" value="3"/>
</dbReference>
<feature type="domain" description="IPT/TIG" evidence="1">
    <location>
        <begin position="205"/>
        <end position="286"/>
    </location>
</feature>
<dbReference type="EMBL" id="VWFP01000024">
    <property type="protein sequence ID" value="KAA4622603.1"/>
    <property type="molecule type" value="Genomic_DNA"/>
</dbReference>
<dbReference type="EMBL" id="FMYE01000030">
    <property type="protein sequence ID" value="SDB77928.1"/>
    <property type="molecule type" value="Genomic_DNA"/>
</dbReference>
<feature type="domain" description="IPT/TIG" evidence="1">
    <location>
        <begin position="120"/>
        <end position="201"/>
    </location>
</feature>
<dbReference type="PANTHER" id="PTHR46388">
    <property type="entry name" value="NHL REPEAT-CONTAINING PROTEIN 2"/>
    <property type="match status" value="1"/>
</dbReference>
<dbReference type="SUPFAM" id="SSF101898">
    <property type="entry name" value="NHL repeat"/>
    <property type="match status" value="1"/>
</dbReference>
<dbReference type="InterPro" id="IPR011042">
    <property type="entry name" value="6-blade_b-propeller_TolB-like"/>
</dbReference>
<proteinExistence type="predicted"/>
<dbReference type="Gene3D" id="2.60.40.10">
    <property type="entry name" value="Immunoglobulins"/>
    <property type="match status" value="3"/>
</dbReference>
<organism evidence="3 4">
    <name type="scientific">Bacteroides ovatus</name>
    <dbReference type="NCBI Taxonomy" id="28116"/>
    <lineage>
        <taxon>Bacteria</taxon>
        <taxon>Pseudomonadati</taxon>
        <taxon>Bacteroidota</taxon>
        <taxon>Bacteroidia</taxon>
        <taxon>Bacteroidales</taxon>
        <taxon>Bacteroidaceae</taxon>
        <taxon>Bacteroides</taxon>
    </lineage>
</organism>